<accession>A0A9D1IUX2</accession>
<dbReference type="PROSITE" id="PS51186">
    <property type="entry name" value="GNAT"/>
    <property type="match status" value="1"/>
</dbReference>
<proteinExistence type="predicted"/>
<protein>
    <submittedName>
        <fullName evidence="2">GNAT family N-acetyltransferase</fullName>
    </submittedName>
</protein>
<organism evidence="2 3">
    <name type="scientific">Candidatus Ventrousia excrementavium</name>
    <dbReference type="NCBI Taxonomy" id="2840961"/>
    <lineage>
        <taxon>Bacteria</taxon>
        <taxon>Bacillati</taxon>
        <taxon>Bacillota</taxon>
        <taxon>Clostridia</taxon>
        <taxon>Eubacteriales</taxon>
        <taxon>Clostridiaceae</taxon>
        <taxon>Clostridiaceae incertae sedis</taxon>
        <taxon>Candidatus Ventrousia</taxon>
    </lineage>
</organism>
<name>A0A9D1IUX2_9CLOT</name>
<sequence>MALIRLHSDSDPRFAPLFSLYQSSFPLHEQRRLHDQLAALGHPDYHCMSIEENGAFCGLLMTWETPEFIYVEHFAICPDRRGTGLGSRVLTALCRAPQPVILEIDPPQDDISIRRRGFYERAGFFASDIPHIHPAYRRDCAPHRLVLMSSPGPLTPDLADAFRRYLSGTVMTFSER</sequence>
<dbReference type="GO" id="GO:0016747">
    <property type="term" value="F:acyltransferase activity, transferring groups other than amino-acyl groups"/>
    <property type="evidence" value="ECO:0007669"/>
    <property type="project" value="InterPro"/>
</dbReference>
<dbReference type="Pfam" id="PF00583">
    <property type="entry name" value="Acetyltransf_1"/>
    <property type="match status" value="1"/>
</dbReference>
<reference evidence="2" key="1">
    <citation type="submission" date="2020-10" db="EMBL/GenBank/DDBJ databases">
        <authorList>
            <person name="Gilroy R."/>
        </authorList>
    </citation>
    <scope>NUCLEOTIDE SEQUENCE</scope>
    <source>
        <strain evidence="2">CHK191-8634</strain>
    </source>
</reference>
<dbReference type="InterPro" id="IPR016181">
    <property type="entry name" value="Acyl_CoA_acyltransferase"/>
</dbReference>
<evidence type="ECO:0000313" key="2">
    <source>
        <dbReference type="EMBL" id="HIU43988.1"/>
    </source>
</evidence>
<evidence type="ECO:0000313" key="3">
    <source>
        <dbReference type="Proteomes" id="UP000824073"/>
    </source>
</evidence>
<dbReference type="Proteomes" id="UP000824073">
    <property type="component" value="Unassembled WGS sequence"/>
</dbReference>
<reference evidence="2" key="2">
    <citation type="journal article" date="2021" name="PeerJ">
        <title>Extensive microbial diversity within the chicken gut microbiome revealed by metagenomics and culture.</title>
        <authorList>
            <person name="Gilroy R."/>
            <person name="Ravi A."/>
            <person name="Getino M."/>
            <person name="Pursley I."/>
            <person name="Horton D.L."/>
            <person name="Alikhan N.F."/>
            <person name="Baker D."/>
            <person name="Gharbi K."/>
            <person name="Hall N."/>
            <person name="Watson M."/>
            <person name="Adriaenssens E.M."/>
            <person name="Foster-Nyarko E."/>
            <person name="Jarju S."/>
            <person name="Secka A."/>
            <person name="Antonio M."/>
            <person name="Oren A."/>
            <person name="Chaudhuri R.R."/>
            <person name="La Ragione R."/>
            <person name="Hildebrand F."/>
            <person name="Pallen M.J."/>
        </authorList>
    </citation>
    <scope>NUCLEOTIDE SEQUENCE</scope>
    <source>
        <strain evidence="2">CHK191-8634</strain>
    </source>
</reference>
<comment type="caution">
    <text evidence="2">The sequence shown here is derived from an EMBL/GenBank/DDBJ whole genome shotgun (WGS) entry which is preliminary data.</text>
</comment>
<dbReference type="SUPFAM" id="SSF55729">
    <property type="entry name" value="Acyl-CoA N-acyltransferases (Nat)"/>
    <property type="match status" value="1"/>
</dbReference>
<dbReference type="EMBL" id="DVMR01000053">
    <property type="protein sequence ID" value="HIU43988.1"/>
    <property type="molecule type" value="Genomic_DNA"/>
</dbReference>
<dbReference type="InterPro" id="IPR000182">
    <property type="entry name" value="GNAT_dom"/>
</dbReference>
<evidence type="ECO:0000259" key="1">
    <source>
        <dbReference type="PROSITE" id="PS51186"/>
    </source>
</evidence>
<dbReference type="AlphaFoldDB" id="A0A9D1IUX2"/>
<dbReference type="CDD" id="cd04301">
    <property type="entry name" value="NAT_SF"/>
    <property type="match status" value="1"/>
</dbReference>
<gene>
    <name evidence="2" type="ORF">IAB67_06800</name>
</gene>
<feature type="domain" description="N-acetyltransferase" evidence="1">
    <location>
        <begin position="4"/>
        <end position="153"/>
    </location>
</feature>
<dbReference type="Gene3D" id="3.40.630.30">
    <property type="match status" value="1"/>
</dbReference>